<sequence>MPRLQGVVPPVVTSEPVLSVSGLRAEFTAGGNTVTAVSDVDLVIPAGETLALVGESGSGKSVTSLSLLRLLPRGVGRVAAGRIRFAPPGETPMDLAALDAEALRQVRGRRIGVVFQEPMTSLNPVFTVGQQVGEPLRVHQGASRDTAFRSAVRLLDRVGIPDAPRRARQYPHELSGGMRQRVTIAMALACDPALLIADEPTTALDVTIQAQILDLLGRQQRERGMAMLFVTHNLGVVATIADRVAVMYAGRVVEDGSVAEVFRAPRHPYTAGLMRSMPQLGKATALRRAGQFLPSIPGTVPSLTRMPPGCAFAPRCPMAAPACDALMPALEIVAPGHHSRCLRWREMPS</sequence>
<dbReference type="Pfam" id="PF00005">
    <property type="entry name" value="ABC_tran"/>
    <property type="match status" value="1"/>
</dbReference>
<keyword evidence="5" id="KW-0547">Nucleotide-binding</keyword>
<evidence type="ECO:0000256" key="3">
    <source>
        <dbReference type="ARBA" id="ARBA00022448"/>
    </source>
</evidence>
<dbReference type="InterPro" id="IPR003593">
    <property type="entry name" value="AAA+_ATPase"/>
</dbReference>
<dbReference type="PANTHER" id="PTHR43297:SF2">
    <property type="entry name" value="DIPEPTIDE TRANSPORT ATP-BINDING PROTEIN DPPD"/>
    <property type="match status" value="1"/>
</dbReference>
<dbReference type="Gene3D" id="3.40.50.300">
    <property type="entry name" value="P-loop containing nucleotide triphosphate hydrolases"/>
    <property type="match status" value="1"/>
</dbReference>
<dbReference type="EMBL" id="JBHLUN010000001">
    <property type="protein sequence ID" value="MFC0406650.1"/>
    <property type="molecule type" value="Genomic_DNA"/>
</dbReference>
<dbReference type="CDD" id="cd03257">
    <property type="entry name" value="ABC_NikE_OppD_transporters"/>
    <property type="match status" value="1"/>
</dbReference>
<evidence type="ECO:0000256" key="4">
    <source>
        <dbReference type="ARBA" id="ARBA00022475"/>
    </source>
</evidence>
<evidence type="ECO:0000256" key="5">
    <source>
        <dbReference type="ARBA" id="ARBA00022741"/>
    </source>
</evidence>
<keyword evidence="7" id="KW-0472">Membrane</keyword>
<reference evidence="9 10" key="1">
    <citation type="submission" date="2024-09" db="EMBL/GenBank/DDBJ databases">
        <authorList>
            <person name="Sun Q."/>
            <person name="Mori K."/>
        </authorList>
    </citation>
    <scope>NUCLEOTIDE SEQUENCE [LARGE SCALE GENOMIC DNA]</scope>
    <source>
        <strain evidence="9 10">TBRC 5777</strain>
    </source>
</reference>
<comment type="subcellular location">
    <subcellularLocation>
        <location evidence="1">Cell inner membrane</location>
        <topology evidence="1">Peripheral membrane protein</topology>
    </subcellularLocation>
</comment>
<protein>
    <submittedName>
        <fullName evidence="9">ABC transporter ATP-binding protein</fullName>
    </submittedName>
</protein>
<evidence type="ECO:0000256" key="7">
    <source>
        <dbReference type="ARBA" id="ARBA00023136"/>
    </source>
</evidence>
<dbReference type="NCBIfam" id="TIGR01727">
    <property type="entry name" value="oligo_HPY"/>
    <property type="match status" value="1"/>
</dbReference>
<dbReference type="Proteomes" id="UP001589865">
    <property type="component" value="Unassembled WGS sequence"/>
</dbReference>
<evidence type="ECO:0000259" key="8">
    <source>
        <dbReference type="PROSITE" id="PS50893"/>
    </source>
</evidence>
<evidence type="ECO:0000256" key="1">
    <source>
        <dbReference type="ARBA" id="ARBA00004417"/>
    </source>
</evidence>
<dbReference type="GO" id="GO:0005524">
    <property type="term" value="F:ATP binding"/>
    <property type="evidence" value="ECO:0007669"/>
    <property type="project" value="UniProtKB-KW"/>
</dbReference>
<evidence type="ECO:0000256" key="2">
    <source>
        <dbReference type="ARBA" id="ARBA00005417"/>
    </source>
</evidence>
<keyword evidence="4" id="KW-1003">Cell membrane</keyword>
<evidence type="ECO:0000313" key="9">
    <source>
        <dbReference type="EMBL" id="MFC0406650.1"/>
    </source>
</evidence>
<dbReference type="InterPro" id="IPR013563">
    <property type="entry name" value="Oligopep_ABC_C"/>
</dbReference>
<dbReference type="PANTHER" id="PTHR43297">
    <property type="entry name" value="OLIGOPEPTIDE TRANSPORT ATP-BINDING PROTEIN APPD"/>
    <property type="match status" value="1"/>
</dbReference>
<dbReference type="SUPFAM" id="SSF52540">
    <property type="entry name" value="P-loop containing nucleoside triphosphate hydrolases"/>
    <property type="match status" value="1"/>
</dbReference>
<dbReference type="PROSITE" id="PS00211">
    <property type="entry name" value="ABC_TRANSPORTER_1"/>
    <property type="match status" value="1"/>
</dbReference>
<dbReference type="Pfam" id="PF08352">
    <property type="entry name" value="oligo_HPY"/>
    <property type="match status" value="1"/>
</dbReference>
<dbReference type="InterPro" id="IPR050388">
    <property type="entry name" value="ABC_Ni/Peptide_Import"/>
</dbReference>
<comment type="similarity">
    <text evidence="2">Belongs to the ABC transporter superfamily.</text>
</comment>
<name>A0ABV6JLP9_9PROT</name>
<dbReference type="InterPro" id="IPR027417">
    <property type="entry name" value="P-loop_NTPase"/>
</dbReference>
<evidence type="ECO:0000256" key="6">
    <source>
        <dbReference type="ARBA" id="ARBA00022840"/>
    </source>
</evidence>
<proteinExistence type="inferred from homology"/>
<organism evidence="9 10">
    <name type="scientific">Roseomonas elaeocarpi</name>
    <dbReference type="NCBI Taxonomy" id="907779"/>
    <lineage>
        <taxon>Bacteria</taxon>
        <taxon>Pseudomonadati</taxon>
        <taxon>Pseudomonadota</taxon>
        <taxon>Alphaproteobacteria</taxon>
        <taxon>Acetobacterales</taxon>
        <taxon>Roseomonadaceae</taxon>
        <taxon>Roseomonas</taxon>
    </lineage>
</organism>
<accession>A0ABV6JLP9</accession>
<dbReference type="InterPro" id="IPR017871">
    <property type="entry name" value="ABC_transporter-like_CS"/>
</dbReference>
<dbReference type="RefSeq" id="WP_377042325.1">
    <property type="nucleotide sequence ID" value="NZ_JBHLUN010000001.1"/>
</dbReference>
<dbReference type="PROSITE" id="PS50893">
    <property type="entry name" value="ABC_TRANSPORTER_2"/>
    <property type="match status" value="1"/>
</dbReference>
<feature type="domain" description="ABC transporter" evidence="8">
    <location>
        <begin position="18"/>
        <end position="274"/>
    </location>
</feature>
<gene>
    <name evidence="9" type="ORF">ACFFGY_00220</name>
</gene>
<keyword evidence="6 9" id="KW-0067">ATP-binding</keyword>
<dbReference type="SMART" id="SM00382">
    <property type="entry name" value="AAA"/>
    <property type="match status" value="1"/>
</dbReference>
<comment type="caution">
    <text evidence="9">The sequence shown here is derived from an EMBL/GenBank/DDBJ whole genome shotgun (WGS) entry which is preliminary data.</text>
</comment>
<keyword evidence="10" id="KW-1185">Reference proteome</keyword>
<dbReference type="InterPro" id="IPR003439">
    <property type="entry name" value="ABC_transporter-like_ATP-bd"/>
</dbReference>
<evidence type="ECO:0000313" key="10">
    <source>
        <dbReference type="Proteomes" id="UP001589865"/>
    </source>
</evidence>
<keyword evidence="3" id="KW-0813">Transport</keyword>